<name>A0A7J0GJ61_9ERIC</name>
<dbReference type="Proteomes" id="UP000585474">
    <property type="component" value="Unassembled WGS sequence"/>
</dbReference>
<comment type="caution">
    <text evidence="4">The sequence shown here is derived from an EMBL/GenBank/DDBJ whole genome shotgun (WGS) entry which is preliminary data.</text>
</comment>
<dbReference type="SUPFAM" id="SSF53901">
    <property type="entry name" value="Thiolase-like"/>
    <property type="match status" value="1"/>
</dbReference>
<dbReference type="InterPro" id="IPR012328">
    <property type="entry name" value="Chalcone/stilbene_synt_C"/>
</dbReference>
<dbReference type="PANTHER" id="PTHR11877">
    <property type="entry name" value="HYDROXYMETHYLGLUTARYL-COA SYNTHASE"/>
    <property type="match status" value="1"/>
</dbReference>
<feature type="region of interest" description="Disordered" evidence="2">
    <location>
        <begin position="1"/>
        <end position="21"/>
    </location>
</feature>
<evidence type="ECO:0000256" key="2">
    <source>
        <dbReference type="SAM" id="MobiDB-lite"/>
    </source>
</evidence>
<accession>A0A7J0GJ61</accession>
<evidence type="ECO:0000256" key="1">
    <source>
        <dbReference type="ARBA" id="ARBA00005531"/>
    </source>
</evidence>
<sequence length="152" mass="16602">MPSATKGNHGSPGKEKTTTAHKQNLTTMTFLVWLSNNIEKALVDAFDPIGVNNRNSIFWIAHPGGPTIVDLIEAKLSLKEEKLKASQHVLREYSVLFILDEMRNNSAEVGKLTTGEGLEWGVLFGIGLSVTVETVVLRSVSTSYLLIGSRAH</sequence>
<proteinExistence type="inferred from homology"/>
<reference evidence="4 5" key="1">
    <citation type="submission" date="2019-07" db="EMBL/GenBank/DDBJ databases">
        <title>De Novo Assembly of kiwifruit Actinidia rufa.</title>
        <authorList>
            <person name="Sugita-Konishi S."/>
            <person name="Sato K."/>
            <person name="Mori E."/>
            <person name="Abe Y."/>
            <person name="Kisaki G."/>
            <person name="Hamano K."/>
            <person name="Suezawa K."/>
            <person name="Otani M."/>
            <person name="Fukuda T."/>
            <person name="Manabe T."/>
            <person name="Gomi K."/>
            <person name="Tabuchi M."/>
            <person name="Akimitsu K."/>
            <person name="Kataoka I."/>
        </authorList>
    </citation>
    <scope>NUCLEOTIDE SEQUENCE [LARGE SCALE GENOMIC DNA]</scope>
    <source>
        <strain evidence="5">cv. Fuchu</strain>
    </source>
</reference>
<protein>
    <submittedName>
        <fullName evidence="4">Chalcone and stilbene synthase family protein</fullName>
    </submittedName>
</protein>
<dbReference type="InterPro" id="IPR016039">
    <property type="entry name" value="Thiolase-like"/>
</dbReference>
<dbReference type="InterPro" id="IPR011141">
    <property type="entry name" value="Polyketide_synthase_type-III"/>
</dbReference>
<evidence type="ECO:0000313" key="5">
    <source>
        <dbReference type="Proteomes" id="UP000585474"/>
    </source>
</evidence>
<gene>
    <name evidence="4" type="ORF">Acr_22g0001800</name>
</gene>
<dbReference type="AlphaFoldDB" id="A0A7J0GJ61"/>
<dbReference type="OrthoDB" id="1500228at2759"/>
<dbReference type="EMBL" id="BJWL01000022">
    <property type="protein sequence ID" value="GFZ10782.1"/>
    <property type="molecule type" value="Genomic_DNA"/>
</dbReference>
<organism evidence="4 5">
    <name type="scientific">Actinidia rufa</name>
    <dbReference type="NCBI Taxonomy" id="165716"/>
    <lineage>
        <taxon>Eukaryota</taxon>
        <taxon>Viridiplantae</taxon>
        <taxon>Streptophyta</taxon>
        <taxon>Embryophyta</taxon>
        <taxon>Tracheophyta</taxon>
        <taxon>Spermatophyta</taxon>
        <taxon>Magnoliopsida</taxon>
        <taxon>eudicotyledons</taxon>
        <taxon>Gunneridae</taxon>
        <taxon>Pentapetalae</taxon>
        <taxon>asterids</taxon>
        <taxon>Ericales</taxon>
        <taxon>Actinidiaceae</taxon>
        <taxon>Actinidia</taxon>
    </lineage>
</organism>
<feature type="domain" description="Chalcone/stilbene synthase C-terminal" evidence="3">
    <location>
        <begin position="34"/>
        <end position="140"/>
    </location>
</feature>
<dbReference type="Pfam" id="PF02797">
    <property type="entry name" value="Chal_sti_synt_C"/>
    <property type="match status" value="1"/>
</dbReference>
<dbReference type="Gene3D" id="3.40.47.10">
    <property type="match status" value="1"/>
</dbReference>
<keyword evidence="5" id="KW-1185">Reference proteome</keyword>
<evidence type="ECO:0000313" key="4">
    <source>
        <dbReference type="EMBL" id="GFZ10782.1"/>
    </source>
</evidence>
<dbReference type="PANTHER" id="PTHR11877:SF14">
    <property type="entry name" value="CHALCONE SYNTHASE"/>
    <property type="match status" value="1"/>
</dbReference>
<dbReference type="GO" id="GO:0016747">
    <property type="term" value="F:acyltransferase activity, transferring groups other than amino-acyl groups"/>
    <property type="evidence" value="ECO:0007669"/>
    <property type="project" value="InterPro"/>
</dbReference>
<comment type="similarity">
    <text evidence="1">Belongs to the thiolase-like superfamily. Chalcone/stilbene synthases family.</text>
</comment>
<evidence type="ECO:0000259" key="3">
    <source>
        <dbReference type="Pfam" id="PF02797"/>
    </source>
</evidence>
<dbReference type="GO" id="GO:0030639">
    <property type="term" value="P:polyketide biosynthetic process"/>
    <property type="evidence" value="ECO:0007669"/>
    <property type="project" value="TreeGrafter"/>
</dbReference>